<dbReference type="Proteomes" id="UP000540423">
    <property type="component" value="Unassembled WGS sequence"/>
</dbReference>
<name>A0A7X0LSC0_9ACTN</name>
<protein>
    <submittedName>
        <fullName evidence="2">Uncharacterized protein</fullName>
    </submittedName>
</protein>
<comment type="caution">
    <text evidence="2">The sequence shown here is derived from an EMBL/GenBank/DDBJ whole genome shotgun (WGS) entry which is preliminary data.</text>
</comment>
<evidence type="ECO:0000256" key="1">
    <source>
        <dbReference type="SAM" id="MobiDB-lite"/>
    </source>
</evidence>
<gene>
    <name evidence="2" type="ORF">HNQ79_005559</name>
</gene>
<dbReference type="AlphaFoldDB" id="A0A7X0LSC0"/>
<evidence type="ECO:0000313" key="3">
    <source>
        <dbReference type="Proteomes" id="UP000540423"/>
    </source>
</evidence>
<proteinExistence type="predicted"/>
<feature type="region of interest" description="Disordered" evidence="1">
    <location>
        <begin position="13"/>
        <end position="41"/>
    </location>
</feature>
<evidence type="ECO:0000313" key="2">
    <source>
        <dbReference type="EMBL" id="MBB6439047.1"/>
    </source>
</evidence>
<dbReference type="RefSeq" id="WP_185035547.1">
    <property type="nucleotide sequence ID" value="NZ_BNBN01000017.1"/>
</dbReference>
<organism evidence="2 3">
    <name type="scientific">Streptomyces candidus</name>
    <dbReference type="NCBI Taxonomy" id="67283"/>
    <lineage>
        <taxon>Bacteria</taxon>
        <taxon>Bacillati</taxon>
        <taxon>Actinomycetota</taxon>
        <taxon>Actinomycetes</taxon>
        <taxon>Kitasatosporales</taxon>
        <taxon>Streptomycetaceae</taxon>
        <taxon>Streptomyces</taxon>
    </lineage>
</organism>
<dbReference type="EMBL" id="JACHEM010000017">
    <property type="protein sequence ID" value="MBB6439047.1"/>
    <property type="molecule type" value="Genomic_DNA"/>
</dbReference>
<accession>A0A7X0LSC0</accession>
<keyword evidence="3" id="KW-1185">Reference proteome</keyword>
<reference evidence="2 3" key="1">
    <citation type="submission" date="2020-08" db="EMBL/GenBank/DDBJ databases">
        <title>Genomic Encyclopedia of Type Strains, Phase IV (KMG-IV): sequencing the most valuable type-strain genomes for metagenomic binning, comparative biology and taxonomic classification.</title>
        <authorList>
            <person name="Goeker M."/>
        </authorList>
    </citation>
    <scope>NUCLEOTIDE SEQUENCE [LARGE SCALE GENOMIC DNA]</scope>
    <source>
        <strain evidence="2 3">DSM 40141</strain>
    </source>
</reference>
<sequence length="103" mass="10492">MLPDAEFGGVGCAEGVVGGDDAGSEGDAAVDTTAVSESDTGSQADVVAALDVVAGGLTISSEIRSRLSPLVHELINFHGRYPIVRSHGDGSLRPLRDPAMTDE</sequence>